<evidence type="ECO:0000313" key="2">
    <source>
        <dbReference type="Proteomes" id="UP000634805"/>
    </source>
</evidence>
<proteinExistence type="predicted"/>
<accession>A0A811T885</accession>
<dbReference type="AlphaFoldDB" id="A0A811T885"/>
<evidence type="ECO:0000313" key="1">
    <source>
        <dbReference type="EMBL" id="CAD6493616.1"/>
    </source>
</evidence>
<reference evidence="1" key="1">
    <citation type="submission" date="2020-10" db="EMBL/GenBank/DDBJ databases">
        <authorList>
            <person name="Hahn C.J."/>
            <person name="Laso-Perez R."/>
            <person name="Vulcano F."/>
            <person name="Vaziourakis K.-M."/>
            <person name="Stokke R."/>
            <person name="Steen I.H."/>
            <person name="Teske A."/>
            <person name="Boetius A."/>
            <person name="Liebeke M."/>
            <person name="Amann R."/>
            <person name="Knittel K."/>
        </authorList>
    </citation>
    <scope>NUCLEOTIDE SEQUENCE</scope>
    <source>
        <strain evidence="1">Gfbio:e3339647-f889-4370-9287-4fb5cb688e4c:AG392D22_GoMArc1</strain>
    </source>
</reference>
<organism evidence="1 2">
    <name type="scientific">Candidatus Argoarchaeum ethanivorans</name>
    <dbReference type="NCBI Taxonomy" id="2608793"/>
    <lineage>
        <taxon>Archaea</taxon>
        <taxon>Methanobacteriati</taxon>
        <taxon>Methanobacteriota</taxon>
        <taxon>Stenosarchaea group</taxon>
        <taxon>Methanomicrobia</taxon>
        <taxon>Methanosarcinales</taxon>
        <taxon>Methanosarcinales incertae sedis</taxon>
        <taxon>GOM Arc I cluster</taxon>
        <taxon>Candidatus Argoarchaeum</taxon>
    </lineage>
</organism>
<sequence length="93" mass="11303">MFILKEERNNNTMQEQIEIKNEVDIQGKLILPKEWRKRYLKSREVVMHLKGAVIEIMPYEKVDLTKYFDSVEADIKSDLSEWKSVRRELYEIR</sequence>
<comment type="caution">
    <text evidence="1">The sequence shown here is derived from an EMBL/GenBank/DDBJ whole genome shotgun (WGS) entry which is preliminary data.</text>
</comment>
<gene>
    <name evidence="1" type="ORF">EMLJLAPB_00575</name>
</gene>
<dbReference type="Proteomes" id="UP000634805">
    <property type="component" value="Unassembled WGS sequence"/>
</dbReference>
<dbReference type="EMBL" id="CAJHIS010000013">
    <property type="protein sequence ID" value="CAD6493616.1"/>
    <property type="molecule type" value="Genomic_DNA"/>
</dbReference>
<evidence type="ECO:0008006" key="3">
    <source>
        <dbReference type="Google" id="ProtNLM"/>
    </source>
</evidence>
<protein>
    <recommendedName>
        <fullName evidence="3">SpoVT-AbrB domain-containing protein</fullName>
    </recommendedName>
</protein>
<name>A0A811T885_9EURY</name>